<dbReference type="RefSeq" id="WP_013178506.1">
    <property type="nucleotide sequence ID" value="NC_014221.1"/>
</dbReference>
<reference evidence="1 2" key="2">
    <citation type="journal article" date="2011" name="Stand. Genomic Sci.">
        <title>Complete genome sequence of Truepera radiovictrix type strain (RQ-24).</title>
        <authorList>
            <person name="Ivanova N."/>
            <person name="Rohde C."/>
            <person name="Munk C."/>
            <person name="Nolan M."/>
            <person name="Lucas S."/>
            <person name="Del Rio T.G."/>
            <person name="Tice H."/>
            <person name="Deshpande S."/>
            <person name="Cheng J.F."/>
            <person name="Tapia R."/>
            <person name="Han C."/>
            <person name="Goodwin L."/>
            <person name="Pitluck S."/>
            <person name="Liolios K."/>
            <person name="Mavromatis K."/>
            <person name="Mikhailova N."/>
            <person name="Pati A."/>
            <person name="Chen A."/>
            <person name="Palaniappan K."/>
            <person name="Land M."/>
            <person name="Hauser L."/>
            <person name="Chang Y.J."/>
            <person name="Jeffries C.D."/>
            <person name="Brambilla E."/>
            <person name="Rohde M."/>
            <person name="Goker M."/>
            <person name="Tindall B.J."/>
            <person name="Woyke T."/>
            <person name="Bristow J."/>
            <person name="Eisen J.A."/>
            <person name="Markowitz V."/>
            <person name="Hugenholtz P."/>
            <person name="Kyrpides N.C."/>
            <person name="Klenk H.P."/>
            <person name="Lapidus A."/>
        </authorList>
    </citation>
    <scope>NUCLEOTIDE SEQUENCE [LARGE SCALE GENOMIC DNA]</scope>
    <source>
        <strain evidence="2">DSM 17093 / CIP 108686 / LMG 22925 / RQ-24</strain>
    </source>
</reference>
<dbReference type="InterPro" id="IPR021857">
    <property type="entry name" value="DUF3467"/>
</dbReference>
<protein>
    <recommendedName>
        <fullName evidence="3">DUF3467 domain-containing protein</fullName>
    </recommendedName>
</protein>
<evidence type="ECO:0000313" key="1">
    <source>
        <dbReference type="EMBL" id="ADI15141.1"/>
    </source>
</evidence>
<evidence type="ECO:0000313" key="2">
    <source>
        <dbReference type="Proteomes" id="UP000000379"/>
    </source>
</evidence>
<keyword evidence="2" id="KW-1185">Reference proteome</keyword>
<name>D7CR53_TRURR</name>
<dbReference type="Pfam" id="PF11950">
    <property type="entry name" value="DUF3467"/>
    <property type="match status" value="1"/>
</dbReference>
<dbReference type="EMBL" id="CP002049">
    <property type="protein sequence ID" value="ADI15141.1"/>
    <property type="molecule type" value="Genomic_DNA"/>
</dbReference>
<dbReference type="Proteomes" id="UP000000379">
    <property type="component" value="Chromosome"/>
</dbReference>
<sequence>MAMKEIKLEVDKEVARGRYANVAIIAHTRDEFILDFALAYPGHPPSVGSRVITSPHHAKALLRSLEDNVRKYEARFGEIGEPPRPVQGEN</sequence>
<dbReference type="HOGENOM" id="CLU_153689_1_0_0"/>
<dbReference type="KEGG" id="tra:Trad_2027"/>
<dbReference type="AlphaFoldDB" id="D7CR53"/>
<evidence type="ECO:0008006" key="3">
    <source>
        <dbReference type="Google" id="ProtNLM"/>
    </source>
</evidence>
<organism evidence="1 2">
    <name type="scientific">Truepera radiovictrix (strain DSM 17093 / CIP 108686 / LMG 22925 / RQ-24)</name>
    <dbReference type="NCBI Taxonomy" id="649638"/>
    <lineage>
        <taxon>Bacteria</taxon>
        <taxon>Thermotogati</taxon>
        <taxon>Deinococcota</taxon>
        <taxon>Deinococci</taxon>
        <taxon>Trueperales</taxon>
        <taxon>Trueperaceae</taxon>
        <taxon>Truepera</taxon>
    </lineage>
</organism>
<gene>
    <name evidence="1" type="ordered locus">Trad_2027</name>
</gene>
<proteinExistence type="predicted"/>
<dbReference type="STRING" id="649638.Trad_2027"/>
<dbReference type="eggNOG" id="ENOG5032ZFU">
    <property type="taxonomic scope" value="Bacteria"/>
</dbReference>
<accession>D7CR53</accession>
<reference evidence="2" key="1">
    <citation type="submission" date="2010-05" db="EMBL/GenBank/DDBJ databases">
        <title>The complete genome of Truepera radiovictris DSM 17093.</title>
        <authorList>
            <consortium name="US DOE Joint Genome Institute (JGI-PGF)"/>
            <person name="Lucas S."/>
            <person name="Copeland A."/>
            <person name="Lapidus A."/>
            <person name="Glavina del Rio T."/>
            <person name="Dalin E."/>
            <person name="Tice H."/>
            <person name="Bruce D."/>
            <person name="Goodwin L."/>
            <person name="Pitluck S."/>
            <person name="Kyrpides N."/>
            <person name="Mavromatis K."/>
            <person name="Ovchinnikova G."/>
            <person name="Munk A.C."/>
            <person name="Detter J.C."/>
            <person name="Han C."/>
            <person name="Tapia R."/>
            <person name="Land M."/>
            <person name="Hauser L."/>
            <person name="Markowitz V."/>
            <person name="Cheng J.-F."/>
            <person name="Hugenholtz P."/>
            <person name="Woyke T."/>
            <person name="Wu D."/>
            <person name="Tindall B."/>
            <person name="Pomrenke H.G."/>
            <person name="Brambilla E."/>
            <person name="Klenk H.-P."/>
            <person name="Eisen J.A."/>
        </authorList>
    </citation>
    <scope>NUCLEOTIDE SEQUENCE [LARGE SCALE GENOMIC DNA]</scope>
    <source>
        <strain evidence="2">DSM 17093 / CIP 108686 / LMG 22925 / RQ-24</strain>
    </source>
</reference>